<evidence type="ECO:0000313" key="4">
    <source>
        <dbReference type="Proteomes" id="UP000177565"/>
    </source>
</evidence>
<dbReference type="Proteomes" id="UP000177565">
    <property type="component" value="Unassembled WGS sequence"/>
</dbReference>
<sequence length="196" mass="21746">MPTLIPVYILPGGRMPHLHDKDSDENVGFDLFTRALVSLEMDEKVSGMRRTLCDFSECSEELIPGIFFRRAGSGYSYRLDPICRPEHPIIIGFGVVLGLPTNWYAEVWPRTSTAGNSLILSHKGIPIDPGFRGEFVTGICNQESSTFHLTSGQKLAQIKFHGPGGDFRPTLVPVRNFEDLPKSKRMFGNHGSTGSH</sequence>
<dbReference type="InterPro" id="IPR033704">
    <property type="entry name" value="dUTPase_trimeric"/>
</dbReference>
<name>A0A1G2MWH5_9BACT</name>
<dbReference type="EMBL" id="MHRQ01000002">
    <property type="protein sequence ID" value="OHA27432.1"/>
    <property type="molecule type" value="Genomic_DNA"/>
</dbReference>
<accession>A0A1G2MWH5</accession>
<organism evidence="3 4">
    <name type="scientific">Candidatus Taylorbacteria bacterium RIFCSPHIGHO2_02_FULL_46_13</name>
    <dbReference type="NCBI Taxonomy" id="1802312"/>
    <lineage>
        <taxon>Bacteria</taxon>
        <taxon>Candidatus Tayloriibacteriota</taxon>
    </lineage>
</organism>
<comment type="caution">
    <text evidence="3">The sequence shown here is derived from an EMBL/GenBank/DDBJ whole genome shotgun (WGS) entry which is preliminary data.</text>
</comment>
<dbReference type="InterPro" id="IPR011962">
    <property type="entry name" value="dCTP_deaminase"/>
</dbReference>
<dbReference type="Gene3D" id="2.70.40.10">
    <property type="match status" value="1"/>
</dbReference>
<keyword evidence="1" id="KW-0378">Hydrolase</keyword>
<proteinExistence type="predicted"/>
<dbReference type="CDD" id="cd07557">
    <property type="entry name" value="trimeric_dUTPase"/>
    <property type="match status" value="1"/>
</dbReference>
<keyword evidence="2" id="KW-0546">Nucleotide metabolism</keyword>
<dbReference type="InterPro" id="IPR036157">
    <property type="entry name" value="dUTPase-like_sf"/>
</dbReference>
<gene>
    <name evidence="3" type="ORF">A3C06_00295</name>
</gene>
<dbReference type="STRING" id="1802312.A3C06_00295"/>
<dbReference type="AlphaFoldDB" id="A0A1G2MWH5"/>
<evidence type="ECO:0000313" key="3">
    <source>
        <dbReference type="EMBL" id="OHA27432.1"/>
    </source>
</evidence>
<evidence type="ECO:0000256" key="1">
    <source>
        <dbReference type="ARBA" id="ARBA00022801"/>
    </source>
</evidence>
<dbReference type="SUPFAM" id="SSF51283">
    <property type="entry name" value="dUTPase-like"/>
    <property type="match status" value="1"/>
</dbReference>
<reference evidence="3 4" key="1">
    <citation type="journal article" date="2016" name="Nat. Commun.">
        <title>Thousands of microbial genomes shed light on interconnected biogeochemical processes in an aquifer system.</title>
        <authorList>
            <person name="Anantharaman K."/>
            <person name="Brown C.T."/>
            <person name="Hug L.A."/>
            <person name="Sharon I."/>
            <person name="Castelle C.J."/>
            <person name="Probst A.J."/>
            <person name="Thomas B.C."/>
            <person name="Singh A."/>
            <person name="Wilkins M.J."/>
            <person name="Karaoz U."/>
            <person name="Brodie E.L."/>
            <person name="Williams K.H."/>
            <person name="Hubbard S.S."/>
            <person name="Banfield J.F."/>
        </authorList>
    </citation>
    <scope>NUCLEOTIDE SEQUENCE [LARGE SCALE GENOMIC DNA]</scope>
</reference>
<evidence type="ECO:0000256" key="2">
    <source>
        <dbReference type="ARBA" id="ARBA00023080"/>
    </source>
</evidence>
<dbReference type="GO" id="GO:0006229">
    <property type="term" value="P:dUTP biosynthetic process"/>
    <property type="evidence" value="ECO:0007669"/>
    <property type="project" value="InterPro"/>
</dbReference>
<dbReference type="Pfam" id="PF22769">
    <property type="entry name" value="DCD"/>
    <property type="match status" value="1"/>
</dbReference>
<protein>
    <submittedName>
        <fullName evidence="3">Uncharacterized protein</fullName>
    </submittedName>
</protein>
<dbReference type="GO" id="GO:0008829">
    <property type="term" value="F:dCTP deaminase activity"/>
    <property type="evidence" value="ECO:0007669"/>
    <property type="project" value="InterPro"/>
</dbReference>